<dbReference type="PANTHER" id="PTHR12560">
    <property type="entry name" value="LONGEVITY ASSURANCE FACTOR 1 LAG1"/>
    <property type="match status" value="1"/>
</dbReference>
<feature type="domain" description="TLC" evidence="8">
    <location>
        <begin position="180"/>
        <end position="373"/>
    </location>
</feature>
<comment type="similarity">
    <text evidence="2">Belongs to the sphingosine N-acyltransferase family.</text>
</comment>
<dbReference type="GO" id="GO:0050291">
    <property type="term" value="F:sphingosine N-acyltransferase activity"/>
    <property type="evidence" value="ECO:0007669"/>
    <property type="project" value="InterPro"/>
</dbReference>
<evidence type="ECO:0000256" key="4">
    <source>
        <dbReference type="ARBA" id="ARBA00022989"/>
    </source>
</evidence>
<dbReference type="GO" id="GO:0016020">
    <property type="term" value="C:membrane"/>
    <property type="evidence" value="ECO:0007669"/>
    <property type="project" value="UniProtKB-SubCell"/>
</dbReference>
<dbReference type="Pfam" id="PF03798">
    <property type="entry name" value="TRAM_LAG1_CLN8"/>
    <property type="match status" value="1"/>
</dbReference>
<keyword evidence="10" id="KW-1185">Reference proteome</keyword>
<feature type="transmembrane region" description="Helical" evidence="7">
    <location>
        <begin position="143"/>
        <end position="165"/>
    </location>
</feature>
<name>A0AAD9ICV2_9PEZI</name>
<evidence type="ECO:0000313" key="10">
    <source>
        <dbReference type="Proteomes" id="UP001217918"/>
    </source>
</evidence>
<evidence type="ECO:0000256" key="2">
    <source>
        <dbReference type="ARBA" id="ARBA00009808"/>
    </source>
</evidence>
<dbReference type="AlphaFoldDB" id="A0AAD9ICV2"/>
<dbReference type="EMBL" id="JAQQPM010000009">
    <property type="protein sequence ID" value="KAK2075486.1"/>
    <property type="molecule type" value="Genomic_DNA"/>
</dbReference>
<sequence>MSSTASLSRDTAPDRPASTLIDQPAMTPAKAPSVSSTPSGAGLPKRPVTREASKHNNVQALYMQQPNNVVLVRRRKKRDEPPMRQFVRWFVENQVGVSFNLIALLLLAHVVVPKARLYTSKFLTLGYYNATTGQYGVGGDDGYFMAFFVILLTGLRAATMEHVFAPFAKSQGITRRKTIIRFSEQAWLLIYVAFFWSLGVYLYMTSTYWLNLEEMPAVVLDPTTLAYRSCFTRVTNVVLVLMDVGDLALAIAKCLKYTGHRTLCDIVFGVFMLSWFVCRHIFYNMVVWSVYNHTPIHCGFNYYEGPPGDLGGPFEIPAHFSVFQYLEPMWKSDGKVFYSRSIMWWFITLLVFLQTLAIVWFTMIIKVAVKVIRGDGADDTRSDDEDEAEEEDVEDKYVYEVAQPLEEEVGVEAIDLKNWERRSGVKRSVGHASGVSIPGHSDRKELLGRIGSGKMTAQKQLVYDDGTVISMHQTTKRGRPNTEVPERPIEKFGSRADRAVIAFIHDTRALR</sequence>
<feature type="transmembrane region" description="Helical" evidence="7">
    <location>
        <begin position="186"/>
        <end position="205"/>
    </location>
</feature>
<dbReference type="InterPro" id="IPR016439">
    <property type="entry name" value="Lag1/Lac1-like"/>
</dbReference>
<evidence type="ECO:0000256" key="7">
    <source>
        <dbReference type="SAM" id="Phobius"/>
    </source>
</evidence>
<evidence type="ECO:0000256" key="6">
    <source>
        <dbReference type="SAM" id="MobiDB-lite"/>
    </source>
</evidence>
<feature type="transmembrane region" description="Helical" evidence="7">
    <location>
        <begin position="225"/>
        <end position="251"/>
    </location>
</feature>
<proteinExistence type="inferred from homology"/>
<feature type="transmembrane region" description="Helical" evidence="7">
    <location>
        <begin position="263"/>
        <end position="282"/>
    </location>
</feature>
<reference evidence="9" key="1">
    <citation type="journal article" date="2023" name="Mol. Plant Microbe Interact.">
        <title>Elucidating the Obligate Nature and Biological Capacity of an Invasive Fungal Corn Pathogen.</title>
        <authorList>
            <person name="MacCready J.S."/>
            <person name="Roggenkamp E.M."/>
            <person name="Gdanetz K."/>
            <person name="Chilvers M.I."/>
        </authorList>
    </citation>
    <scope>NUCLEOTIDE SEQUENCE</scope>
    <source>
        <strain evidence="9">PM02</strain>
    </source>
</reference>
<accession>A0AAD9ICV2</accession>
<evidence type="ECO:0000256" key="5">
    <source>
        <dbReference type="ARBA" id="ARBA00023136"/>
    </source>
</evidence>
<evidence type="ECO:0000256" key="1">
    <source>
        <dbReference type="ARBA" id="ARBA00004141"/>
    </source>
</evidence>
<gene>
    <name evidence="9" type="ORF">P8C59_009610</name>
</gene>
<protein>
    <recommendedName>
        <fullName evidence="8">TLC domain-containing protein</fullName>
    </recommendedName>
</protein>
<evidence type="ECO:0000313" key="9">
    <source>
        <dbReference type="EMBL" id="KAK2075486.1"/>
    </source>
</evidence>
<comment type="subcellular location">
    <subcellularLocation>
        <location evidence="1">Membrane</location>
        <topology evidence="1">Multi-pass membrane protein</topology>
    </subcellularLocation>
</comment>
<dbReference type="GO" id="GO:0046513">
    <property type="term" value="P:ceramide biosynthetic process"/>
    <property type="evidence" value="ECO:0007669"/>
    <property type="project" value="InterPro"/>
</dbReference>
<dbReference type="Proteomes" id="UP001217918">
    <property type="component" value="Unassembled WGS sequence"/>
</dbReference>
<feature type="transmembrane region" description="Helical" evidence="7">
    <location>
        <begin position="86"/>
        <end position="112"/>
    </location>
</feature>
<dbReference type="SMART" id="SM00724">
    <property type="entry name" value="TLC"/>
    <property type="match status" value="1"/>
</dbReference>
<dbReference type="InterPro" id="IPR006634">
    <property type="entry name" value="TLC-dom"/>
</dbReference>
<evidence type="ECO:0000259" key="8">
    <source>
        <dbReference type="SMART" id="SM00724"/>
    </source>
</evidence>
<feature type="transmembrane region" description="Helical" evidence="7">
    <location>
        <begin position="342"/>
        <end position="365"/>
    </location>
</feature>
<feature type="region of interest" description="Disordered" evidence="6">
    <location>
        <begin position="1"/>
        <end position="48"/>
    </location>
</feature>
<keyword evidence="4 7" id="KW-1133">Transmembrane helix</keyword>
<dbReference type="PANTHER" id="PTHR12560:SF0">
    <property type="entry name" value="LD18904P"/>
    <property type="match status" value="1"/>
</dbReference>
<evidence type="ECO:0000256" key="3">
    <source>
        <dbReference type="ARBA" id="ARBA00022692"/>
    </source>
</evidence>
<organism evidence="9 10">
    <name type="scientific">Phyllachora maydis</name>
    <dbReference type="NCBI Taxonomy" id="1825666"/>
    <lineage>
        <taxon>Eukaryota</taxon>
        <taxon>Fungi</taxon>
        <taxon>Dikarya</taxon>
        <taxon>Ascomycota</taxon>
        <taxon>Pezizomycotina</taxon>
        <taxon>Sordariomycetes</taxon>
        <taxon>Sordariomycetidae</taxon>
        <taxon>Phyllachorales</taxon>
        <taxon>Phyllachoraceae</taxon>
        <taxon>Phyllachora</taxon>
    </lineage>
</organism>
<keyword evidence="5 7" id="KW-0472">Membrane</keyword>
<keyword evidence="3 7" id="KW-0812">Transmembrane</keyword>
<comment type="caution">
    <text evidence="9">The sequence shown here is derived from an EMBL/GenBank/DDBJ whole genome shotgun (WGS) entry which is preliminary data.</text>
</comment>